<proteinExistence type="inferred from homology"/>
<keyword evidence="11" id="KW-1185">Reference proteome</keyword>
<evidence type="ECO:0008006" key="12">
    <source>
        <dbReference type="Google" id="ProtNLM"/>
    </source>
</evidence>
<gene>
    <name evidence="10" type="ORF">PHYBLDRAFT_69898</name>
</gene>
<evidence type="ECO:0000256" key="2">
    <source>
        <dbReference type="ARBA" id="ARBA00007079"/>
    </source>
</evidence>
<evidence type="ECO:0000256" key="4">
    <source>
        <dbReference type="ARBA" id="ARBA00022692"/>
    </source>
</evidence>
<keyword evidence="3" id="KW-0813">Transport</keyword>
<feature type="transmembrane region" description="Helical" evidence="9">
    <location>
        <begin position="200"/>
        <end position="221"/>
    </location>
</feature>
<comment type="similarity">
    <text evidence="2">Belongs to the aromatic acid exporter (TC 2.A.85) family.</text>
</comment>
<comment type="subcellular location">
    <subcellularLocation>
        <location evidence="1">Membrane</location>
        <topology evidence="1">Multi-pass membrane protein</topology>
    </subcellularLocation>
</comment>
<dbReference type="InParanoid" id="A0A162N5Q7"/>
<dbReference type="GeneID" id="29003088"/>
<feature type="transmembrane region" description="Helical" evidence="9">
    <location>
        <begin position="148"/>
        <end position="167"/>
    </location>
</feature>
<evidence type="ECO:0000256" key="7">
    <source>
        <dbReference type="ARBA" id="ARBA00023136"/>
    </source>
</evidence>
<accession>A0A162N5Q7</accession>
<keyword evidence="6" id="KW-0406">Ion transport</keyword>
<dbReference type="RefSeq" id="XP_018284094.1">
    <property type="nucleotide sequence ID" value="XM_018442182.1"/>
</dbReference>
<keyword evidence="4 9" id="KW-0812">Transmembrane</keyword>
<dbReference type="GO" id="GO:0034220">
    <property type="term" value="P:monoatomic ion transmembrane transport"/>
    <property type="evidence" value="ECO:0007669"/>
    <property type="project" value="UniProtKB-KW"/>
</dbReference>
<dbReference type="InterPro" id="IPR020966">
    <property type="entry name" value="ALMT"/>
</dbReference>
<dbReference type="AlphaFoldDB" id="A0A162N5Q7"/>
<evidence type="ECO:0000256" key="1">
    <source>
        <dbReference type="ARBA" id="ARBA00004141"/>
    </source>
</evidence>
<keyword evidence="5 9" id="KW-1133">Transmembrane helix</keyword>
<evidence type="ECO:0000313" key="10">
    <source>
        <dbReference type="EMBL" id="OAD66054.1"/>
    </source>
</evidence>
<feature type="transmembrane region" description="Helical" evidence="9">
    <location>
        <begin position="119"/>
        <end position="136"/>
    </location>
</feature>
<evidence type="ECO:0000256" key="5">
    <source>
        <dbReference type="ARBA" id="ARBA00022989"/>
    </source>
</evidence>
<dbReference type="VEuPathDB" id="FungiDB:PHYBLDRAFT_69898"/>
<dbReference type="GO" id="GO:0016020">
    <property type="term" value="C:membrane"/>
    <property type="evidence" value="ECO:0007669"/>
    <property type="project" value="UniProtKB-SubCell"/>
</dbReference>
<evidence type="ECO:0000256" key="9">
    <source>
        <dbReference type="SAM" id="Phobius"/>
    </source>
</evidence>
<dbReference type="Pfam" id="PF11744">
    <property type="entry name" value="ALMT"/>
    <property type="match status" value="1"/>
</dbReference>
<feature type="transmembrane region" description="Helical" evidence="9">
    <location>
        <begin position="173"/>
        <end position="193"/>
    </location>
</feature>
<reference evidence="11" key="1">
    <citation type="submission" date="2015-06" db="EMBL/GenBank/DDBJ databases">
        <title>Expansion of signal transduction pathways in fungi by whole-genome duplication.</title>
        <authorList>
            <consortium name="DOE Joint Genome Institute"/>
            <person name="Corrochano L.M."/>
            <person name="Kuo A."/>
            <person name="Marcet-Houben M."/>
            <person name="Polaino S."/>
            <person name="Salamov A."/>
            <person name="Villalobos J.M."/>
            <person name="Alvarez M.I."/>
            <person name="Avalos J."/>
            <person name="Benito E.P."/>
            <person name="Benoit I."/>
            <person name="Burger G."/>
            <person name="Camino L.P."/>
            <person name="Canovas D."/>
            <person name="Cerda-Olmedo E."/>
            <person name="Cheng J.-F."/>
            <person name="Dominguez A."/>
            <person name="Elias M."/>
            <person name="Eslava A.P."/>
            <person name="Glaser F."/>
            <person name="Grimwood J."/>
            <person name="Gutierrez G."/>
            <person name="Heitman J."/>
            <person name="Henrissat B."/>
            <person name="Iturriaga E.A."/>
            <person name="Lang B.F."/>
            <person name="Lavin J.L."/>
            <person name="Lee S."/>
            <person name="Li W."/>
            <person name="Lindquist E."/>
            <person name="Lopez-Garcia S."/>
            <person name="Luque E.M."/>
            <person name="Marcos A.T."/>
            <person name="Martin J."/>
            <person name="McCluskey K."/>
            <person name="Medina H.R."/>
            <person name="Miralles-Duran A."/>
            <person name="Miyazaki A."/>
            <person name="Munoz-Torres E."/>
            <person name="Oguiza J.A."/>
            <person name="Ohm R."/>
            <person name="Olmedo M."/>
            <person name="Orejas M."/>
            <person name="Ortiz-Castellanos L."/>
            <person name="Pisabarro A.G."/>
            <person name="Rodriguez-Romero J."/>
            <person name="Ruiz-Herrera J."/>
            <person name="Ruiz-Vazquez R."/>
            <person name="Sanz C."/>
            <person name="Schackwitz W."/>
            <person name="Schmutz J."/>
            <person name="Shahriari M."/>
            <person name="Shelest E."/>
            <person name="Silva-Franco F."/>
            <person name="Soanes D."/>
            <person name="Syed K."/>
            <person name="Tagua V.G."/>
            <person name="Talbot N.J."/>
            <person name="Thon M."/>
            <person name="De vries R.P."/>
            <person name="Wiebenga A."/>
            <person name="Yadav J.S."/>
            <person name="Braun E.L."/>
            <person name="Baker S."/>
            <person name="Garre V."/>
            <person name="Horwitz B."/>
            <person name="Torres-Martinez S."/>
            <person name="Idnurm A."/>
            <person name="Herrera-Estrella A."/>
            <person name="Gabaldon T."/>
            <person name="Grigoriev I.V."/>
        </authorList>
    </citation>
    <scope>NUCLEOTIDE SEQUENCE [LARGE SCALE GENOMIC DNA]</scope>
    <source>
        <strain evidence="11">NRRL 1555(-)</strain>
    </source>
</reference>
<feature type="transmembrane region" description="Helical" evidence="9">
    <location>
        <begin position="233"/>
        <end position="255"/>
    </location>
</feature>
<organism evidence="10 11">
    <name type="scientific">Phycomyces blakesleeanus (strain ATCC 8743b / DSM 1359 / FGSC 10004 / NBRC 33097 / NRRL 1555)</name>
    <dbReference type="NCBI Taxonomy" id="763407"/>
    <lineage>
        <taxon>Eukaryota</taxon>
        <taxon>Fungi</taxon>
        <taxon>Fungi incertae sedis</taxon>
        <taxon>Mucoromycota</taxon>
        <taxon>Mucoromycotina</taxon>
        <taxon>Mucoromycetes</taxon>
        <taxon>Mucorales</taxon>
        <taxon>Phycomycetaceae</taxon>
        <taxon>Phycomyces</taxon>
    </lineage>
</organism>
<name>A0A162N5Q7_PHYB8</name>
<dbReference type="Proteomes" id="UP000077315">
    <property type="component" value="Unassembled WGS sequence"/>
</dbReference>
<sequence>MNSLTTGSASIYLQPTLVSSTEYDTETIVDIDPHAKQEHTSITLEQAVSAADSSGDGISKIKSWLRSQWKDDSNRHAFQLATAMAIASLFVVIGPIDAVFKNSFWVHIYFTHVYINTSFFKNSVAVSVVTILDTSLGGTLHSSTQRMFGTLISASLSVFSMVVSKAIFPQWNWHAAILFTTFLFLQAFFIAKIKQRPSTAFAGNVGMITTAILSLSGYSNIIKDDIYGILRLAMWRIVDLLIGFVIVMWICLCIFPSKAKRTLRKNLSKALNEAADIYEEMAGCYLYSNKCVPETSARVQDTGTNTLGEVSRHPCLLSCSNCVEDVNKRALGVLARLHKESARLPNVSKESYFTMPTRLLFGSGRTQWRRDLDQTKRYSEVLSAINQIFLSCLSFRLLAPLVRSEVLSSKSSLTQNESSGSEPAQPRDVRHAHTFHSCIAPSKTVRESFLDSLKVIRKLALMLRDGEQNLSDHPDWPIVRLTIFRGSIYIQQGLAEMTEDNQNEMIGSKSLIHYGFMIRCSMIWQSLEIIVENLCHHKACSIMNSDIAGASV</sequence>
<feature type="transmembrane region" description="Helical" evidence="9">
    <location>
        <begin position="77"/>
        <end position="99"/>
    </location>
</feature>
<keyword evidence="8" id="KW-0407">Ion channel</keyword>
<evidence type="ECO:0000256" key="3">
    <source>
        <dbReference type="ARBA" id="ARBA00022448"/>
    </source>
</evidence>
<dbReference type="STRING" id="763407.A0A162N5Q7"/>
<dbReference type="PANTHER" id="PTHR31086">
    <property type="entry name" value="ALUMINUM-ACTIVATED MALATE TRANSPORTER 10"/>
    <property type="match status" value="1"/>
</dbReference>
<dbReference type="OrthoDB" id="68611at2759"/>
<evidence type="ECO:0000256" key="8">
    <source>
        <dbReference type="ARBA" id="ARBA00023303"/>
    </source>
</evidence>
<evidence type="ECO:0000313" key="11">
    <source>
        <dbReference type="Proteomes" id="UP000077315"/>
    </source>
</evidence>
<dbReference type="GO" id="GO:0015743">
    <property type="term" value="P:malate transport"/>
    <property type="evidence" value="ECO:0007669"/>
    <property type="project" value="InterPro"/>
</dbReference>
<keyword evidence="7 9" id="KW-0472">Membrane</keyword>
<dbReference type="EMBL" id="KV441006">
    <property type="protein sequence ID" value="OAD66054.1"/>
    <property type="molecule type" value="Genomic_DNA"/>
</dbReference>
<evidence type="ECO:0000256" key="6">
    <source>
        <dbReference type="ARBA" id="ARBA00023065"/>
    </source>
</evidence>
<protein>
    <recommendedName>
        <fullName evidence="12">DUF2421 domain-containing protein</fullName>
    </recommendedName>
</protein>